<name>A0A4R5QCP5_9PROT</name>
<dbReference type="GO" id="GO:0016020">
    <property type="term" value="C:membrane"/>
    <property type="evidence" value="ECO:0007669"/>
    <property type="project" value="UniProtKB-SubCell"/>
</dbReference>
<reference evidence="8 9" key="1">
    <citation type="journal article" date="2016" name="J. Microbiol.">
        <title>Dankookia rubra gen. nov., sp. nov., an alphaproteobacterium isolated from sediment of a shallow stream.</title>
        <authorList>
            <person name="Kim W.H."/>
            <person name="Kim D.H."/>
            <person name="Kang K."/>
            <person name="Ahn T.Y."/>
        </authorList>
    </citation>
    <scope>NUCLEOTIDE SEQUENCE [LARGE SCALE GENOMIC DNA]</scope>
    <source>
        <strain evidence="8 9">JCM30602</strain>
    </source>
</reference>
<feature type="transmembrane region" description="Helical" evidence="6">
    <location>
        <begin position="92"/>
        <end position="112"/>
    </location>
</feature>
<comment type="similarity">
    <text evidence="2">Belongs to the EamA transporter family.</text>
</comment>
<accession>A0A4R5QCP5</accession>
<dbReference type="InterPro" id="IPR037185">
    <property type="entry name" value="EmrE-like"/>
</dbReference>
<comment type="caution">
    <text evidence="8">The sequence shown here is derived from an EMBL/GenBank/DDBJ whole genome shotgun (WGS) entry which is preliminary data.</text>
</comment>
<organism evidence="8 9">
    <name type="scientific">Dankookia rubra</name>
    <dbReference type="NCBI Taxonomy" id="1442381"/>
    <lineage>
        <taxon>Bacteria</taxon>
        <taxon>Pseudomonadati</taxon>
        <taxon>Pseudomonadota</taxon>
        <taxon>Alphaproteobacteria</taxon>
        <taxon>Acetobacterales</taxon>
        <taxon>Roseomonadaceae</taxon>
        <taxon>Dankookia</taxon>
    </lineage>
</organism>
<feature type="domain" description="EamA" evidence="7">
    <location>
        <begin position="175"/>
        <end position="309"/>
    </location>
</feature>
<keyword evidence="3 6" id="KW-0812">Transmembrane</keyword>
<evidence type="ECO:0000256" key="3">
    <source>
        <dbReference type="ARBA" id="ARBA00022692"/>
    </source>
</evidence>
<feature type="transmembrane region" description="Helical" evidence="6">
    <location>
        <begin position="65"/>
        <end position="85"/>
    </location>
</feature>
<keyword evidence="9" id="KW-1185">Reference proteome</keyword>
<feature type="transmembrane region" description="Helical" evidence="6">
    <location>
        <begin position="292"/>
        <end position="310"/>
    </location>
</feature>
<keyword evidence="4 6" id="KW-1133">Transmembrane helix</keyword>
<dbReference type="PANTHER" id="PTHR32322:SF2">
    <property type="entry name" value="EAMA DOMAIN-CONTAINING PROTEIN"/>
    <property type="match status" value="1"/>
</dbReference>
<dbReference type="PANTHER" id="PTHR32322">
    <property type="entry name" value="INNER MEMBRANE TRANSPORTER"/>
    <property type="match status" value="1"/>
</dbReference>
<evidence type="ECO:0000256" key="6">
    <source>
        <dbReference type="SAM" id="Phobius"/>
    </source>
</evidence>
<evidence type="ECO:0000256" key="5">
    <source>
        <dbReference type="ARBA" id="ARBA00023136"/>
    </source>
</evidence>
<feature type="transmembrane region" description="Helical" evidence="6">
    <location>
        <begin position="173"/>
        <end position="193"/>
    </location>
</feature>
<feature type="transmembrane region" description="Helical" evidence="6">
    <location>
        <begin position="267"/>
        <end position="286"/>
    </location>
</feature>
<evidence type="ECO:0000313" key="8">
    <source>
        <dbReference type="EMBL" id="TDH60388.1"/>
    </source>
</evidence>
<dbReference type="Pfam" id="PF00892">
    <property type="entry name" value="EamA"/>
    <property type="match status" value="2"/>
</dbReference>
<evidence type="ECO:0000256" key="2">
    <source>
        <dbReference type="ARBA" id="ARBA00007362"/>
    </source>
</evidence>
<protein>
    <submittedName>
        <fullName evidence="8">DMT family transporter</fullName>
    </submittedName>
</protein>
<gene>
    <name evidence="8" type="ORF">E2C06_22470</name>
</gene>
<dbReference type="EMBL" id="SMSJ01000039">
    <property type="protein sequence ID" value="TDH60388.1"/>
    <property type="molecule type" value="Genomic_DNA"/>
</dbReference>
<evidence type="ECO:0000256" key="4">
    <source>
        <dbReference type="ARBA" id="ARBA00022989"/>
    </source>
</evidence>
<dbReference type="InterPro" id="IPR000620">
    <property type="entry name" value="EamA_dom"/>
</dbReference>
<feature type="domain" description="EamA" evidence="7">
    <location>
        <begin position="38"/>
        <end position="162"/>
    </location>
</feature>
<dbReference type="SUPFAM" id="SSF103481">
    <property type="entry name" value="Multidrug resistance efflux transporter EmrE"/>
    <property type="match status" value="2"/>
</dbReference>
<comment type="subcellular location">
    <subcellularLocation>
        <location evidence="1">Membrane</location>
        <topology evidence="1">Multi-pass membrane protein</topology>
    </subcellularLocation>
</comment>
<dbReference type="OrthoDB" id="7743310at2"/>
<feature type="transmembrane region" description="Helical" evidence="6">
    <location>
        <begin position="235"/>
        <end position="255"/>
    </location>
</feature>
<evidence type="ECO:0000259" key="7">
    <source>
        <dbReference type="Pfam" id="PF00892"/>
    </source>
</evidence>
<feature type="transmembrane region" description="Helical" evidence="6">
    <location>
        <begin position="31"/>
        <end position="50"/>
    </location>
</feature>
<feature type="transmembrane region" description="Helical" evidence="6">
    <location>
        <begin position="205"/>
        <end position="223"/>
    </location>
</feature>
<dbReference type="InterPro" id="IPR050638">
    <property type="entry name" value="AA-Vitamin_Transporters"/>
</dbReference>
<dbReference type="RefSeq" id="WP_133290845.1">
    <property type="nucleotide sequence ID" value="NZ_SMSJ01000039.1"/>
</dbReference>
<sequence length="316" mass="33254">MPAAAEWRPEEEREPRRLSFPAEAARRRDRLAGWACAAGLLCIWVSFHLMSRLTVRQALTPWDVAALRFGGAFLAALPLLAWFGLPRIPPRRWPAIVVFAGLCFPLCAYAGYQLAPAAQGSTVMAAGLPVAAALLSVAMGQGRIGPWRAASLGIVAAGCLLLGQATAGAFEGAWTGTLLFLTAVTGWAVYTLLVQRWRLRAIEATLTVALLTGPLYLPVWYLLLPSNLAQASWPVIASQAAFHGIGSVLLAGFFYTRCVALLGPGPTTMIGAAVPGLAALLAWPLLGEALSPMGLLAVAVVCAGLALAVLRPDRPG</sequence>
<feature type="transmembrane region" description="Helical" evidence="6">
    <location>
        <begin position="118"/>
        <end position="137"/>
    </location>
</feature>
<feature type="transmembrane region" description="Helical" evidence="6">
    <location>
        <begin position="149"/>
        <end position="167"/>
    </location>
</feature>
<keyword evidence="5 6" id="KW-0472">Membrane</keyword>
<evidence type="ECO:0000256" key="1">
    <source>
        <dbReference type="ARBA" id="ARBA00004141"/>
    </source>
</evidence>
<dbReference type="Proteomes" id="UP000295096">
    <property type="component" value="Unassembled WGS sequence"/>
</dbReference>
<evidence type="ECO:0000313" key="9">
    <source>
        <dbReference type="Proteomes" id="UP000295096"/>
    </source>
</evidence>
<proteinExistence type="inferred from homology"/>
<dbReference type="AlphaFoldDB" id="A0A4R5QCP5"/>